<dbReference type="PANTHER" id="PTHR43133:SF50">
    <property type="entry name" value="ECF RNA POLYMERASE SIGMA FACTOR SIGM"/>
    <property type="match status" value="1"/>
</dbReference>
<keyword evidence="3" id="KW-0731">Sigma factor</keyword>
<evidence type="ECO:0000256" key="5">
    <source>
        <dbReference type="ARBA" id="ARBA00023163"/>
    </source>
</evidence>
<dbReference type="Gene3D" id="1.10.1740.10">
    <property type="match status" value="1"/>
</dbReference>
<keyword evidence="2" id="KW-0805">Transcription regulation</keyword>
<accession>A0ABV6RZR0</accession>
<dbReference type="NCBIfam" id="TIGR02937">
    <property type="entry name" value="sigma70-ECF"/>
    <property type="match status" value="1"/>
</dbReference>
<dbReference type="InterPro" id="IPR014284">
    <property type="entry name" value="RNA_pol_sigma-70_dom"/>
</dbReference>
<keyword evidence="5" id="KW-0804">Transcription</keyword>
<dbReference type="Pfam" id="PF04542">
    <property type="entry name" value="Sigma70_r2"/>
    <property type="match status" value="1"/>
</dbReference>
<dbReference type="EMBL" id="JBHLTG010000014">
    <property type="protein sequence ID" value="MFC0682458.1"/>
    <property type="molecule type" value="Genomic_DNA"/>
</dbReference>
<proteinExistence type="inferred from homology"/>
<dbReference type="SMART" id="SM00421">
    <property type="entry name" value="HTH_LUXR"/>
    <property type="match status" value="1"/>
</dbReference>
<dbReference type="InterPro" id="IPR039425">
    <property type="entry name" value="RNA_pol_sigma-70-like"/>
</dbReference>
<dbReference type="CDD" id="cd06171">
    <property type="entry name" value="Sigma70_r4"/>
    <property type="match status" value="1"/>
</dbReference>
<comment type="caution">
    <text evidence="7">The sequence shown here is derived from an EMBL/GenBank/DDBJ whole genome shotgun (WGS) entry which is preliminary data.</text>
</comment>
<protein>
    <submittedName>
        <fullName evidence="7">Sigma-70 family RNA polymerase sigma factor</fullName>
    </submittedName>
</protein>
<dbReference type="InterPro" id="IPR036388">
    <property type="entry name" value="WH-like_DNA-bd_sf"/>
</dbReference>
<name>A0ABV6RZR0_9GAMM</name>
<dbReference type="InterPro" id="IPR013325">
    <property type="entry name" value="RNA_pol_sigma_r2"/>
</dbReference>
<evidence type="ECO:0000256" key="3">
    <source>
        <dbReference type="ARBA" id="ARBA00023082"/>
    </source>
</evidence>
<keyword evidence="8" id="KW-1185">Reference proteome</keyword>
<evidence type="ECO:0000256" key="4">
    <source>
        <dbReference type="ARBA" id="ARBA00023125"/>
    </source>
</evidence>
<dbReference type="Pfam" id="PF08281">
    <property type="entry name" value="Sigma70_r4_2"/>
    <property type="match status" value="1"/>
</dbReference>
<dbReference type="PANTHER" id="PTHR43133">
    <property type="entry name" value="RNA POLYMERASE ECF-TYPE SIGMA FACTO"/>
    <property type="match status" value="1"/>
</dbReference>
<reference evidence="7 8" key="1">
    <citation type="submission" date="2024-09" db="EMBL/GenBank/DDBJ databases">
        <authorList>
            <person name="Sun Q."/>
            <person name="Mori K."/>
        </authorList>
    </citation>
    <scope>NUCLEOTIDE SEQUENCE [LARGE SCALE GENOMIC DNA]</scope>
    <source>
        <strain evidence="7 8">KCTC 23076</strain>
    </source>
</reference>
<dbReference type="InterPro" id="IPR013249">
    <property type="entry name" value="RNA_pol_sigma70_r4_t2"/>
</dbReference>
<gene>
    <name evidence="7" type="ORF">ACFFGH_31900</name>
</gene>
<dbReference type="SUPFAM" id="SSF88946">
    <property type="entry name" value="Sigma2 domain of RNA polymerase sigma factors"/>
    <property type="match status" value="1"/>
</dbReference>
<comment type="similarity">
    <text evidence="1">Belongs to the sigma-70 factor family. ECF subfamily.</text>
</comment>
<evidence type="ECO:0000256" key="1">
    <source>
        <dbReference type="ARBA" id="ARBA00010641"/>
    </source>
</evidence>
<dbReference type="InterPro" id="IPR000792">
    <property type="entry name" value="Tscrpt_reg_LuxR_C"/>
</dbReference>
<evidence type="ECO:0000256" key="2">
    <source>
        <dbReference type="ARBA" id="ARBA00023015"/>
    </source>
</evidence>
<keyword evidence="4" id="KW-0238">DNA-binding</keyword>
<evidence type="ECO:0000313" key="8">
    <source>
        <dbReference type="Proteomes" id="UP001589896"/>
    </source>
</evidence>
<feature type="domain" description="HTH luxR-type" evidence="6">
    <location>
        <begin position="116"/>
        <end position="174"/>
    </location>
</feature>
<sequence length="181" mass="20307">MADAGHDTGRWEDVLSRLVEERGPALTRYAYLLCGNREDAVDLVQDALVKTFGRVRNGFGLTSGEAYVRRSILTTYLDRGRRTSRWRRIEHLEATPEFLESSAAETDSRLDLAAQLKKLSPRERACVVLRYYEDLKVDDIAESLGISSGAVKRYLSDALAKLAISLRDERGNHTQGAPHGR</sequence>
<evidence type="ECO:0000259" key="6">
    <source>
        <dbReference type="SMART" id="SM00421"/>
    </source>
</evidence>
<dbReference type="InterPro" id="IPR007627">
    <property type="entry name" value="RNA_pol_sigma70_r2"/>
</dbReference>
<evidence type="ECO:0000313" key="7">
    <source>
        <dbReference type="EMBL" id="MFC0682458.1"/>
    </source>
</evidence>
<dbReference type="Proteomes" id="UP001589896">
    <property type="component" value="Unassembled WGS sequence"/>
</dbReference>
<dbReference type="SUPFAM" id="SSF88659">
    <property type="entry name" value="Sigma3 and sigma4 domains of RNA polymerase sigma factors"/>
    <property type="match status" value="1"/>
</dbReference>
<organism evidence="7 8">
    <name type="scientific">Lysobacter korlensis</name>
    <dbReference type="NCBI Taxonomy" id="553636"/>
    <lineage>
        <taxon>Bacteria</taxon>
        <taxon>Pseudomonadati</taxon>
        <taxon>Pseudomonadota</taxon>
        <taxon>Gammaproteobacteria</taxon>
        <taxon>Lysobacterales</taxon>
        <taxon>Lysobacteraceae</taxon>
        <taxon>Lysobacter</taxon>
    </lineage>
</organism>
<dbReference type="Gene3D" id="1.10.10.10">
    <property type="entry name" value="Winged helix-like DNA-binding domain superfamily/Winged helix DNA-binding domain"/>
    <property type="match status" value="1"/>
</dbReference>
<dbReference type="InterPro" id="IPR013324">
    <property type="entry name" value="RNA_pol_sigma_r3/r4-like"/>
</dbReference>